<dbReference type="InterPro" id="IPR036812">
    <property type="entry name" value="NAD(P)_OxRdtase_dom_sf"/>
</dbReference>
<comment type="caution">
    <text evidence="6">The sequence shown here is derived from an EMBL/GenBank/DDBJ whole genome shotgun (WGS) entry which is preliminary data.</text>
</comment>
<proteinExistence type="predicted"/>
<dbReference type="InterPro" id="IPR023210">
    <property type="entry name" value="NADP_OxRdtase_dom"/>
</dbReference>
<dbReference type="OrthoDB" id="9773828at2"/>
<keyword evidence="3" id="KW-0411">Iron-sulfur</keyword>
<accession>A0A5A9XLP6</accession>
<dbReference type="RefSeq" id="WP_149306878.1">
    <property type="nucleotide sequence ID" value="NZ_SRSD01000003.1"/>
</dbReference>
<dbReference type="PROSITE" id="PS00198">
    <property type="entry name" value="4FE4S_FER_1"/>
    <property type="match status" value="1"/>
</dbReference>
<dbReference type="CDD" id="cd19105">
    <property type="entry name" value="AKR_unchar"/>
    <property type="match status" value="1"/>
</dbReference>
<feature type="domain" description="NADP-dependent oxidoreductase" evidence="5">
    <location>
        <begin position="76"/>
        <end position="243"/>
    </location>
</feature>
<dbReference type="EMBL" id="SRSD01000003">
    <property type="protein sequence ID" value="KAA0893563.1"/>
    <property type="molecule type" value="Genomic_DNA"/>
</dbReference>
<gene>
    <name evidence="6" type="ORF">ET418_07070</name>
</gene>
<evidence type="ECO:0000256" key="2">
    <source>
        <dbReference type="ARBA" id="ARBA00023004"/>
    </source>
</evidence>
<dbReference type="InterPro" id="IPR017900">
    <property type="entry name" value="4Fe4S_Fe_S_CS"/>
</dbReference>
<protein>
    <recommendedName>
        <fullName evidence="5">NADP-dependent oxidoreductase domain-containing protein</fullName>
    </recommendedName>
</protein>
<evidence type="ECO:0000256" key="4">
    <source>
        <dbReference type="SAM" id="SignalP"/>
    </source>
</evidence>
<dbReference type="Pfam" id="PF00248">
    <property type="entry name" value="Aldo_ket_red"/>
    <property type="match status" value="2"/>
</dbReference>
<dbReference type="Proteomes" id="UP000324298">
    <property type="component" value="Unassembled WGS sequence"/>
</dbReference>
<dbReference type="InterPro" id="IPR006311">
    <property type="entry name" value="TAT_signal"/>
</dbReference>
<feature type="chain" id="PRO_5022935752" description="NADP-dependent oxidoreductase domain-containing protein" evidence="4">
    <location>
        <begin position="34"/>
        <end position="392"/>
    </location>
</feature>
<dbReference type="Gene3D" id="3.20.20.100">
    <property type="entry name" value="NADP-dependent oxidoreductase domain"/>
    <property type="match status" value="1"/>
</dbReference>
<keyword evidence="4" id="KW-0732">Signal</keyword>
<evidence type="ECO:0000313" key="7">
    <source>
        <dbReference type="Proteomes" id="UP000324298"/>
    </source>
</evidence>
<keyword evidence="7" id="KW-1185">Reference proteome</keyword>
<organism evidence="6 7">
    <name type="scientific">Oryzomonas rubra</name>
    <dbReference type="NCBI Taxonomy" id="2509454"/>
    <lineage>
        <taxon>Bacteria</taxon>
        <taxon>Pseudomonadati</taxon>
        <taxon>Thermodesulfobacteriota</taxon>
        <taxon>Desulfuromonadia</taxon>
        <taxon>Geobacterales</taxon>
        <taxon>Geobacteraceae</taxon>
        <taxon>Oryzomonas</taxon>
    </lineage>
</organism>
<dbReference type="PROSITE" id="PS51318">
    <property type="entry name" value="TAT"/>
    <property type="match status" value="1"/>
</dbReference>
<dbReference type="SUPFAM" id="SSF51430">
    <property type="entry name" value="NAD(P)-linked oxidoreductase"/>
    <property type="match status" value="1"/>
</dbReference>
<name>A0A5A9XLP6_9BACT</name>
<dbReference type="PANTHER" id="PTHR43312">
    <property type="entry name" value="D-THREO-ALDOSE 1-DEHYDROGENASE"/>
    <property type="match status" value="1"/>
</dbReference>
<dbReference type="SUPFAM" id="SSF46548">
    <property type="entry name" value="alpha-helical ferredoxin"/>
    <property type="match status" value="1"/>
</dbReference>
<feature type="domain" description="NADP-dependent oxidoreductase" evidence="5">
    <location>
        <begin position="252"/>
        <end position="303"/>
    </location>
</feature>
<evidence type="ECO:0000256" key="1">
    <source>
        <dbReference type="ARBA" id="ARBA00022723"/>
    </source>
</evidence>
<dbReference type="PANTHER" id="PTHR43312:SF1">
    <property type="entry name" value="NADP-DEPENDENT OXIDOREDUCTASE DOMAIN-CONTAINING PROTEIN"/>
    <property type="match status" value="1"/>
</dbReference>
<evidence type="ECO:0000259" key="5">
    <source>
        <dbReference type="Pfam" id="PF00248"/>
    </source>
</evidence>
<keyword evidence="1" id="KW-0479">Metal-binding</keyword>
<reference evidence="6 7" key="1">
    <citation type="submission" date="2019-04" db="EMBL/GenBank/DDBJ databases">
        <title>Geobacter ruber sp. nov., ferric-reducing bacteria isolated from paddy soil.</title>
        <authorList>
            <person name="Xu Z."/>
            <person name="Masuda Y."/>
            <person name="Itoh H."/>
            <person name="Senoo K."/>
        </authorList>
    </citation>
    <scope>NUCLEOTIDE SEQUENCE [LARGE SCALE GENOMIC DNA]</scope>
    <source>
        <strain evidence="6 7">Red88</strain>
    </source>
</reference>
<dbReference type="InterPro" id="IPR053135">
    <property type="entry name" value="AKR2_Oxidoreductase"/>
</dbReference>
<dbReference type="GO" id="GO:0051536">
    <property type="term" value="F:iron-sulfur cluster binding"/>
    <property type="evidence" value="ECO:0007669"/>
    <property type="project" value="UniProtKB-KW"/>
</dbReference>
<sequence length="392" mass="42478">MKTTEQKGMNRRTFIKAGMAGAATALIAPPAFAEALQQMAGPERSAFPAPVYRTLGRTGLKITVVSFGAMLTPEPEVIRVAIDRGVNYIDTARKYMGGKNEEIVAKAVKGVRDKLFIATKTQPESHTRAEIIRDVEASLKALGTDHIDVIQLHNVTGRQRIFNAETREALTQLKKQGKVRFCGVTTHKNEAEVLNALVDDPDRFFDTCLVKYNFTSGREVSVAIDRAASAGIGIIAMKTQAGGYDTTGLGRISAHQAALKWVLQNPKVTAAIPGMKNLTQLREDIAVMGMSFTYADVRRLDRYAEAIAPFYCGFCGSCEAGCPRGVEISTVNRALMYAEGGYRNLSLARATYAELPRQATAAACIDCEGCSARCVNGLDIAAKMERARTVLA</sequence>
<feature type="signal peptide" evidence="4">
    <location>
        <begin position="1"/>
        <end position="33"/>
    </location>
</feature>
<dbReference type="GO" id="GO:0046872">
    <property type="term" value="F:metal ion binding"/>
    <property type="evidence" value="ECO:0007669"/>
    <property type="project" value="UniProtKB-KW"/>
</dbReference>
<evidence type="ECO:0000256" key="3">
    <source>
        <dbReference type="ARBA" id="ARBA00023014"/>
    </source>
</evidence>
<dbReference type="AlphaFoldDB" id="A0A5A9XLP6"/>
<evidence type="ECO:0000313" key="6">
    <source>
        <dbReference type="EMBL" id="KAA0893563.1"/>
    </source>
</evidence>
<keyword evidence="2" id="KW-0408">Iron</keyword>